<reference evidence="4" key="1">
    <citation type="submission" date="2021-09" db="EMBL/GenBank/DDBJ databases">
        <authorList>
            <consortium name="AG Swart"/>
            <person name="Singh M."/>
            <person name="Singh A."/>
            <person name="Seah K."/>
            <person name="Emmerich C."/>
        </authorList>
    </citation>
    <scope>NUCLEOTIDE SEQUENCE</scope>
    <source>
        <strain evidence="4">ATCC30299</strain>
    </source>
</reference>
<feature type="region of interest" description="Disordered" evidence="3">
    <location>
        <begin position="181"/>
        <end position="213"/>
    </location>
</feature>
<dbReference type="PROSITE" id="PS51419">
    <property type="entry name" value="RAB"/>
    <property type="match status" value="1"/>
</dbReference>
<dbReference type="GO" id="GO:0005525">
    <property type="term" value="F:GTP binding"/>
    <property type="evidence" value="ECO:0007669"/>
    <property type="project" value="UniProtKB-KW"/>
</dbReference>
<dbReference type="SMART" id="SM00173">
    <property type="entry name" value="RAS"/>
    <property type="match status" value="1"/>
</dbReference>
<dbReference type="SMART" id="SM00176">
    <property type="entry name" value="RAN"/>
    <property type="match status" value="1"/>
</dbReference>
<dbReference type="InterPro" id="IPR027417">
    <property type="entry name" value="P-loop_NTPase"/>
</dbReference>
<dbReference type="Gene3D" id="3.40.50.300">
    <property type="entry name" value="P-loop containing nucleotide triphosphate hydrolases"/>
    <property type="match status" value="1"/>
</dbReference>
<name>A0AAU9KI90_9CILI</name>
<dbReference type="SMART" id="SM00175">
    <property type="entry name" value="RAB"/>
    <property type="match status" value="1"/>
</dbReference>
<dbReference type="InterPro" id="IPR050227">
    <property type="entry name" value="Rab"/>
</dbReference>
<dbReference type="InterPro" id="IPR005225">
    <property type="entry name" value="Small_GTP-bd"/>
</dbReference>
<evidence type="ECO:0000256" key="3">
    <source>
        <dbReference type="SAM" id="MobiDB-lite"/>
    </source>
</evidence>
<keyword evidence="5" id="KW-1185">Reference proteome</keyword>
<dbReference type="SUPFAM" id="SSF52540">
    <property type="entry name" value="P-loop containing nucleoside triphosphate hydrolases"/>
    <property type="match status" value="1"/>
</dbReference>
<gene>
    <name evidence="4" type="ORF">BSTOLATCC_MIC63893</name>
</gene>
<dbReference type="PROSITE" id="PS51421">
    <property type="entry name" value="RAS"/>
    <property type="match status" value="1"/>
</dbReference>
<organism evidence="4 5">
    <name type="scientific">Blepharisma stoltei</name>
    <dbReference type="NCBI Taxonomy" id="1481888"/>
    <lineage>
        <taxon>Eukaryota</taxon>
        <taxon>Sar</taxon>
        <taxon>Alveolata</taxon>
        <taxon>Ciliophora</taxon>
        <taxon>Postciliodesmatophora</taxon>
        <taxon>Heterotrichea</taxon>
        <taxon>Heterotrichida</taxon>
        <taxon>Blepharismidae</taxon>
        <taxon>Blepharisma</taxon>
    </lineage>
</organism>
<feature type="compositionally biased region" description="Polar residues" evidence="3">
    <location>
        <begin position="182"/>
        <end position="194"/>
    </location>
</feature>
<dbReference type="EMBL" id="CAJZBQ010000062">
    <property type="protein sequence ID" value="CAG9335420.1"/>
    <property type="molecule type" value="Genomic_DNA"/>
</dbReference>
<dbReference type="SMART" id="SM00174">
    <property type="entry name" value="RHO"/>
    <property type="match status" value="1"/>
</dbReference>
<evidence type="ECO:0000313" key="4">
    <source>
        <dbReference type="EMBL" id="CAG9335420.1"/>
    </source>
</evidence>
<accession>A0AAU9KI90</accession>
<evidence type="ECO:0000256" key="1">
    <source>
        <dbReference type="ARBA" id="ARBA00022741"/>
    </source>
</evidence>
<dbReference type="PANTHER" id="PTHR47977">
    <property type="entry name" value="RAS-RELATED PROTEIN RAB"/>
    <property type="match status" value="1"/>
</dbReference>
<dbReference type="FunFam" id="3.40.50.300:FF:000823">
    <property type="entry name" value="Small GTPase RAB, putative"/>
    <property type="match status" value="1"/>
</dbReference>
<dbReference type="GO" id="GO:0003924">
    <property type="term" value="F:GTPase activity"/>
    <property type="evidence" value="ECO:0007669"/>
    <property type="project" value="InterPro"/>
</dbReference>
<keyword evidence="1" id="KW-0547">Nucleotide-binding</keyword>
<dbReference type="PRINTS" id="PR00449">
    <property type="entry name" value="RASTRNSFRMNG"/>
</dbReference>
<dbReference type="PROSITE" id="PS51420">
    <property type="entry name" value="RHO"/>
    <property type="match status" value="1"/>
</dbReference>
<dbReference type="CDD" id="cd01861">
    <property type="entry name" value="Rab6"/>
    <property type="match status" value="1"/>
</dbReference>
<comment type="caution">
    <text evidence="4">The sequence shown here is derived from an EMBL/GenBank/DDBJ whole genome shotgun (WGS) entry which is preliminary data.</text>
</comment>
<dbReference type="Proteomes" id="UP001162131">
    <property type="component" value="Unassembled WGS sequence"/>
</dbReference>
<dbReference type="NCBIfam" id="TIGR00231">
    <property type="entry name" value="small_GTP"/>
    <property type="match status" value="1"/>
</dbReference>
<evidence type="ECO:0000256" key="2">
    <source>
        <dbReference type="ARBA" id="ARBA00023134"/>
    </source>
</evidence>
<dbReference type="InterPro" id="IPR001806">
    <property type="entry name" value="Small_GTPase"/>
</dbReference>
<proteinExistence type="predicted"/>
<dbReference type="AlphaFoldDB" id="A0AAU9KI90"/>
<protein>
    <submittedName>
        <fullName evidence="4">Uncharacterized protein</fullName>
    </submittedName>
</protein>
<evidence type="ECO:0000313" key="5">
    <source>
        <dbReference type="Proteomes" id="UP001162131"/>
    </source>
</evidence>
<dbReference type="Pfam" id="PF00071">
    <property type="entry name" value="Ras"/>
    <property type="match status" value="1"/>
</dbReference>
<sequence>MEASQSALTPPTQVKKYKIVFLGDMGVGKTSIINQFMHGTFNNSHQPTIGIDCLSKTMQLEDRSFRLQVWDTAGQERFRTLIRNYIRDCSVAIIAYDITQNPTFLGIDKWVEDVKNERGGDVVIMICGNKIDLNSQRTVTSEEGQAKANSLNVLFVEVSAKTGANIKTLFENVARALPGLNNAPTQSQADQTPGQIKLTPGAQSKPSKGGCKC</sequence>
<keyword evidence="2" id="KW-0342">GTP-binding</keyword>